<reference evidence="12" key="1">
    <citation type="submission" date="2020-10" db="EMBL/GenBank/DDBJ databases">
        <authorList>
            <person name="Han B."/>
            <person name="Lu T."/>
            <person name="Zhao Q."/>
            <person name="Huang X."/>
            <person name="Zhao Y."/>
        </authorList>
    </citation>
    <scope>NUCLEOTIDE SEQUENCE</scope>
</reference>
<dbReference type="InterPro" id="IPR002182">
    <property type="entry name" value="NB-ARC"/>
</dbReference>
<dbReference type="EMBL" id="CAJGYO010000018">
    <property type="protein sequence ID" value="CAD6336110.1"/>
    <property type="molecule type" value="Genomic_DNA"/>
</dbReference>
<dbReference type="InterPro" id="IPR036388">
    <property type="entry name" value="WH-like_DNA-bd_sf"/>
</dbReference>
<name>A0A811S3V4_9POAL</name>
<accession>A0A811S3V4</accession>
<evidence type="ECO:0000259" key="11">
    <source>
        <dbReference type="Pfam" id="PF25019"/>
    </source>
</evidence>
<dbReference type="GO" id="GO:0043531">
    <property type="term" value="F:ADP binding"/>
    <property type="evidence" value="ECO:0007669"/>
    <property type="project" value="InterPro"/>
</dbReference>
<evidence type="ECO:0000256" key="1">
    <source>
        <dbReference type="ARBA" id="ARBA00008894"/>
    </source>
</evidence>
<feature type="domain" description="Disease resistance protein winged helix" evidence="10">
    <location>
        <begin position="429"/>
        <end position="509"/>
    </location>
</feature>
<dbReference type="InterPro" id="IPR058922">
    <property type="entry name" value="WHD_DRP"/>
</dbReference>
<keyword evidence="3" id="KW-0677">Repeat</keyword>
<evidence type="ECO:0000259" key="10">
    <source>
        <dbReference type="Pfam" id="PF23559"/>
    </source>
</evidence>
<dbReference type="Pfam" id="PF18052">
    <property type="entry name" value="Rx_N"/>
    <property type="match status" value="1"/>
</dbReference>
<dbReference type="Gene3D" id="1.10.10.10">
    <property type="entry name" value="Winged helix-like DNA-binding domain superfamily/Winged helix DNA-binding domain"/>
    <property type="match status" value="1"/>
</dbReference>
<dbReference type="InterPro" id="IPR041118">
    <property type="entry name" value="Rx_N"/>
</dbReference>
<dbReference type="GO" id="GO:0042742">
    <property type="term" value="P:defense response to bacterium"/>
    <property type="evidence" value="ECO:0007669"/>
    <property type="project" value="UniProtKB-ARBA"/>
</dbReference>
<protein>
    <submittedName>
        <fullName evidence="12">Uncharacterized protein</fullName>
    </submittedName>
</protein>
<dbReference type="SUPFAM" id="SSF52540">
    <property type="entry name" value="P-loop containing nucleoside triphosphate hydrolases"/>
    <property type="match status" value="1"/>
</dbReference>
<evidence type="ECO:0000256" key="6">
    <source>
        <dbReference type="ARBA" id="ARBA00022840"/>
    </source>
</evidence>
<feature type="region of interest" description="Disordered" evidence="7">
    <location>
        <begin position="1174"/>
        <end position="1203"/>
    </location>
</feature>
<gene>
    <name evidence="12" type="ORF">NCGR_LOCUS60208</name>
</gene>
<keyword evidence="13" id="KW-1185">Reference proteome</keyword>
<dbReference type="Pfam" id="PF23559">
    <property type="entry name" value="WHD_DRP"/>
    <property type="match status" value="1"/>
</dbReference>
<dbReference type="Gene3D" id="1.10.8.430">
    <property type="entry name" value="Helical domain of apoptotic protease-activating factors"/>
    <property type="match status" value="1"/>
</dbReference>
<dbReference type="GO" id="GO:0009626">
    <property type="term" value="P:plant-type hypersensitive response"/>
    <property type="evidence" value="ECO:0007669"/>
    <property type="project" value="UniProtKB-ARBA"/>
</dbReference>
<evidence type="ECO:0000313" key="13">
    <source>
        <dbReference type="Proteomes" id="UP000604825"/>
    </source>
</evidence>
<dbReference type="PRINTS" id="PR00364">
    <property type="entry name" value="DISEASERSIST"/>
</dbReference>
<comment type="similarity">
    <text evidence="1">Belongs to the disease resistance NB-LRR family.</text>
</comment>
<evidence type="ECO:0000259" key="9">
    <source>
        <dbReference type="Pfam" id="PF18052"/>
    </source>
</evidence>
<dbReference type="GO" id="GO:0005524">
    <property type="term" value="F:ATP binding"/>
    <property type="evidence" value="ECO:0007669"/>
    <property type="project" value="UniProtKB-KW"/>
</dbReference>
<evidence type="ECO:0000256" key="4">
    <source>
        <dbReference type="ARBA" id="ARBA00022741"/>
    </source>
</evidence>
<dbReference type="PANTHER" id="PTHR36766">
    <property type="entry name" value="PLANT BROAD-SPECTRUM MILDEW RESISTANCE PROTEIN RPW8"/>
    <property type="match status" value="1"/>
</dbReference>
<proteinExistence type="inferred from homology"/>
<dbReference type="FunFam" id="1.10.10.10:FF:000322">
    <property type="entry name" value="Probable disease resistance protein At1g63360"/>
    <property type="match status" value="1"/>
</dbReference>
<evidence type="ECO:0000259" key="8">
    <source>
        <dbReference type="Pfam" id="PF00931"/>
    </source>
</evidence>
<feature type="domain" description="NB-ARC" evidence="8">
    <location>
        <begin position="175"/>
        <end position="342"/>
    </location>
</feature>
<feature type="domain" description="R13L1/DRL21-like LRR repeat region" evidence="11">
    <location>
        <begin position="948"/>
        <end position="1076"/>
    </location>
</feature>
<dbReference type="GO" id="GO:0002758">
    <property type="term" value="P:innate immune response-activating signaling pathway"/>
    <property type="evidence" value="ECO:0007669"/>
    <property type="project" value="UniProtKB-ARBA"/>
</dbReference>
<keyword evidence="5" id="KW-0611">Plant defense</keyword>
<sequence length="1417" mass="160586">MVAVGELLASVALKTVLGKLSNLAFNATWNDIALQLNFIKDLKSIKDNLSFIQSFLEDAERQSSRLESVCHTLKKLKAVAYDLEDMLLLFESWTTAHKGEGLALSAKATKGLVLCFERLKMPYKMKRMRETIEEIVDLQNKFNFIEHTSNNDEEVIRKQETFSDADEVPVGRMEEKERLISMLQTDDSNFLIVFISGFAGVGKTTLAQMVFNDDRTRQFFEIQAWVYVSVKFDIMTIGQSIISQLDKSSSPAGITLQATRDRLKTILEGQQFLIVLDDIWEEDPHELEKLRTLLRGAKAGSKIIATTRSVKVAKLMNGSLTIELGALPDNYCWELFRAKAFPYGKVDVDKESTGRQIVKKCRGMPLAAISLGYLCRTTNEWKAILDSDIWAENGDDGRLLKDTKVLPSLKLSYEYMSYHLKLCFAYCAVFPKGWYVEKSSLIQQWISLGFVQLHGESFTAQQAGERYFEDLREMSFLQDVAGMSPTPFARYSKPRGVLFQMHDLVHELARLVAGDEVIAYDTRQQNPPTNIDNCRYMLLSNLCDSSPSYWSIPSTARALHFKECSIVQTTLKSLMGAEFLRVLDLSACTISELPASFGNLRLLKFLNISGMQTGLLPKSLSSLHGLQALNLSENTCLVELPSYISEFVNLQYLDLHGCSNLKELPQDIHKLEELLHLNVSRCGSLQSLPEEFGELRKLAFLDLSYCSQLQTLPSNFGGLQNLSFLNLLHCYKLCELPDYFIYLANMIHLNMSFCHKLKLLPSGLFKYMKKLLVLNLSGCTSLEVLPELCWNDAGCLMLEILDLSDCTNLAALPNSCTSLCELRCLNLSGCSRIQNFLNLIPHWKFGKLEYLNLSGVGAKAYSEDPGTSAGNLESSEDPNRELELGMLQEDIVTQRLVCLKYLSVGGFTLFSEQGIASLVDLLTLPNFDVRTQPGDNHSNIMLLQQILDLTQHELNIKCLENVVSPQEAKQVELGRNPQLHFLSFEWSSFLSSLPPDGVFSEEEKATAVLEHFRPHYNLQCLSLKGYRGTQFPNWVDKINDTLPNLVKIVLSDLKGCDYIPALGHLPNLQELEINNMPLLHVQIVPCKKLRRLTLVQLQYNTTVSIFSDDSIRTKVNEVGVINDHDEEESKMGEEPDKLPGSLPINKQVKKMAVAAGLVAKGWLKAAACGMSRETKRAQDIGAENGPPAVTSRPPLAPGPSNERTEQAVPMLDYFKIESCKKIKLYPYIPMSKEYVIRECSLNMDHIKDDVTDIQHYTYEIFQSTLTFKSKMSIERCSEHDLNQWIRVAKSNMDLRKLKIARCHMFRPQVFLVFFTSVQELVLEFDEEPGNDNIGGCFEKNVNISDMNSTLYRLTRLEKITLPSEKYIYQLSCLQGIPYVNTQEVSSHRFILEFEKDLIQFRSIIFKLIFCFNLTWYI</sequence>
<keyword evidence="6" id="KW-0067">ATP-binding</keyword>
<evidence type="ECO:0000256" key="7">
    <source>
        <dbReference type="SAM" id="MobiDB-lite"/>
    </source>
</evidence>
<evidence type="ECO:0000256" key="2">
    <source>
        <dbReference type="ARBA" id="ARBA00022614"/>
    </source>
</evidence>
<dbReference type="Pfam" id="PF25019">
    <property type="entry name" value="LRR_R13L1-DRL21"/>
    <property type="match status" value="1"/>
</dbReference>
<comment type="caution">
    <text evidence="12">The sequence shown here is derived from an EMBL/GenBank/DDBJ whole genome shotgun (WGS) entry which is preliminary data.</text>
</comment>
<dbReference type="Gene3D" id="3.80.10.10">
    <property type="entry name" value="Ribonuclease Inhibitor"/>
    <property type="match status" value="3"/>
</dbReference>
<dbReference type="PANTHER" id="PTHR36766:SF39">
    <property type="entry name" value="DISEASE RESISTANCE PROTEIN RGA3"/>
    <property type="match status" value="1"/>
</dbReference>
<evidence type="ECO:0000256" key="5">
    <source>
        <dbReference type="ARBA" id="ARBA00022821"/>
    </source>
</evidence>
<keyword evidence="4" id="KW-0547">Nucleotide-binding</keyword>
<feature type="domain" description="Disease resistance N-terminal" evidence="9">
    <location>
        <begin position="12"/>
        <end position="98"/>
    </location>
</feature>
<dbReference type="InterPro" id="IPR056789">
    <property type="entry name" value="LRR_R13L1-DRL21"/>
</dbReference>
<organism evidence="12 13">
    <name type="scientific">Miscanthus lutarioriparius</name>
    <dbReference type="NCBI Taxonomy" id="422564"/>
    <lineage>
        <taxon>Eukaryota</taxon>
        <taxon>Viridiplantae</taxon>
        <taxon>Streptophyta</taxon>
        <taxon>Embryophyta</taxon>
        <taxon>Tracheophyta</taxon>
        <taxon>Spermatophyta</taxon>
        <taxon>Magnoliopsida</taxon>
        <taxon>Liliopsida</taxon>
        <taxon>Poales</taxon>
        <taxon>Poaceae</taxon>
        <taxon>PACMAD clade</taxon>
        <taxon>Panicoideae</taxon>
        <taxon>Andropogonodae</taxon>
        <taxon>Andropogoneae</taxon>
        <taxon>Saccharinae</taxon>
        <taxon>Miscanthus</taxon>
    </lineage>
</organism>
<feature type="compositionally biased region" description="Basic and acidic residues" evidence="7">
    <location>
        <begin position="1127"/>
        <end position="1137"/>
    </location>
</feature>
<dbReference type="SUPFAM" id="SSF52058">
    <property type="entry name" value="L domain-like"/>
    <property type="match status" value="2"/>
</dbReference>
<dbReference type="Proteomes" id="UP000604825">
    <property type="component" value="Unassembled WGS sequence"/>
</dbReference>
<keyword evidence="2" id="KW-0433">Leucine-rich repeat</keyword>
<dbReference type="Pfam" id="PF00931">
    <property type="entry name" value="NB-ARC"/>
    <property type="match status" value="1"/>
</dbReference>
<dbReference type="InterPro" id="IPR032675">
    <property type="entry name" value="LRR_dom_sf"/>
</dbReference>
<dbReference type="OrthoDB" id="608636at2759"/>
<evidence type="ECO:0000313" key="12">
    <source>
        <dbReference type="EMBL" id="CAD6336110.1"/>
    </source>
</evidence>
<dbReference type="InterPro" id="IPR042197">
    <property type="entry name" value="Apaf_helical"/>
</dbReference>
<dbReference type="Gene3D" id="3.40.50.300">
    <property type="entry name" value="P-loop containing nucleotide triphosphate hydrolases"/>
    <property type="match status" value="1"/>
</dbReference>
<dbReference type="Gene3D" id="1.20.5.4130">
    <property type="match status" value="1"/>
</dbReference>
<evidence type="ECO:0000256" key="3">
    <source>
        <dbReference type="ARBA" id="ARBA00022737"/>
    </source>
</evidence>
<feature type="region of interest" description="Disordered" evidence="7">
    <location>
        <begin position="1122"/>
        <end position="1142"/>
    </location>
</feature>
<dbReference type="InterPro" id="IPR027417">
    <property type="entry name" value="P-loop_NTPase"/>
</dbReference>